<protein>
    <recommendedName>
        <fullName evidence="2">TadE-like domain-containing protein</fullName>
    </recommendedName>
</protein>
<gene>
    <name evidence="3" type="ORF">CI15_29550</name>
</gene>
<dbReference type="RefSeq" id="WP_153041223.1">
    <property type="nucleotide sequence ID" value="NZ_LRBG01000038.1"/>
</dbReference>
<keyword evidence="1" id="KW-0472">Membrane</keyword>
<dbReference type="InterPro" id="IPR012495">
    <property type="entry name" value="TadE-like_dom"/>
</dbReference>
<dbReference type="STRING" id="1399968.CI15_29550"/>
<feature type="domain" description="TadE-like" evidence="2">
    <location>
        <begin position="19"/>
        <end position="58"/>
    </location>
</feature>
<comment type="caution">
    <text evidence="3">The sequence shown here is derived from an EMBL/GenBank/DDBJ whole genome shotgun (WGS) entry which is preliminary data.</text>
</comment>
<keyword evidence="1" id="KW-0812">Transmembrane</keyword>
<name>A0A149PDZ4_9BURK</name>
<organism evidence="3 4">
    <name type="scientific">Paraburkholderia monticola</name>
    <dbReference type="NCBI Taxonomy" id="1399968"/>
    <lineage>
        <taxon>Bacteria</taxon>
        <taxon>Pseudomonadati</taxon>
        <taxon>Pseudomonadota</taxon>
        <taxon>Betaproteobacteria</taxon>
        <taxon>Burkholderiales</taxon>
        <taxon>Burkholderiaceae</taxon>
        <taxon>Paraburkholderia</taxon>
    </lineage>
</organism>
<dbReference type="Proteomes" id="UP000075613">
    <property type="component" value="Unassembled WGS sequence"/>
</dbReference>
<evidence type="ECO:0000313" key="3">
    <source>
        <dbReference type="EMBL" id="KXU83250.1"/>
    </source>
</evidence>
<evidence type="ECO:0000313" key="4">
    <source>
        <dbReference type="Proteomes" id="UP000075613"/>
    </source>
</evidence>
<proteinExistence type="predicted"/>
<dbReference type="EMBL" id="LRBG01000038">
    <property type="protein sequence ID" value="KXU83250.1"/>
    <property type="molecule type" value="Genomic_DNA"/>
</dbReference>
<dbReference type="Pfam" id="PF07811">
    <property type="entry name" value="TadE"/>
    <property type="match status" value="1"/>
</dbReference>
<reference evidence="3 4" key="1">
    <citation type="journal article" date="2015" name="Int. J. Syst. Evol. Microbiol.">
        <title>Burkholderia monticola sp. nov., isolated from mountain soil.</title>
        <authorList>
            <person name="Baek I."/>
            <person name="Seo B."/>
            <person name="Lee I."/>
            <person name="Yi H."/>
            <person name="Chun J."/>
        </authorList>
    </citation>
    <scope>NUCLEOTIDE SEQUENCE [LARGE SCALE GENOMIC DNA]</scope>
    <source>
        <strain evidence="3 4">JC2948</strain>
    </source>
</reference>
<evidence type="ECO:0000259" key="2">
    <source>
        <dbReference type="Pfam" id="PF07811"/>
    </source>
</evidence>
<evidence type="ECO:0000256" key="1">
    <source>
        <dbReference type="SAM" id="Phobius"/>
    </source>
</evidence>
<dbReference type="OrthoDB" id="9091734at2"/>
<sequence>MRKLTSARKAGLARRRSRGVAALEVVIIVPVMIFMLFGFTEVYLYLRAVSMVEHAAFALANSLGQMQNVIDQSGTASANSLGSLWADANLLASPNTLTANGNVIVTSICDKSSSENNCGLNVVGTPSLSNGKATICWQAAANSSAGMKTQITTTNVLPSSWPFYQGDAALVVEVFYRYTPLPLLASFWPGAPGSTVLYRRVYARQRVLNWTSMPLLNTTGAGLAAGSGLSAGCPGSTTIVGS</sequence>
<dbReference type="AlphaFoldDB" id="A0A149PDZ4"/>
<accession>A0A149PDZ4</accession>
<keyword evidence="4" id="KW-1185">Reference proteome</keyword>
<keyword evidence="1" id="KW-1133">Transmembrane helix</keyword>
<feature type="transmembrane region" description="Helical" evidence="1">
    <location>
        <begin position="21"/>
        <end position="46"/>
    </location>
</feature>